<dbReference type="Proteomes" id="UP001055879">
    <property type="component" value="Linkage Group LG13"/>
</dbReference>
<name>A0ACB8Y912_ARCLA</name>
<accession>A0ACB8Y912</accession>
<sequence length="153" mass="17769">MLLSSSCILVFLLCLSHECNGRRLRSIDDHGKDDNPKLPTHSTIKGFENDLLTVHTDLNLKTNVKRKGQTITVHDDHHKQTDCKSQNKKDITKDQKTKKVREELVHRHRHHHQHPKSLVTVTFRVPQKNKRVHQQPGFNLDYSPPKTHPPSHN</sequence>
<comment type="caution">
    <text evidence="1">The sequence shown here is derived from an EMBL/GenBank/DDBJ whole genome shotgun (WGS) entry which is preliminary data.</text>
</comment>
<reference evidence="2" key="1">
    <citation type="journal article" date="2022" name="Mol. Ecol. Resour.">
        <title>The genomes of chicory, endive, great burdock and yacon provide insights into Asteraceae palaeo-polyploidization history and plant inulin production.</title>
        <authorList>
            <person name="Fan W."/>
            <person name="Wang S."/>
            <person name="Wang H."/>
            <person name="Wang A."/>
            <person name="Jiang F."/>
            <person name="Liu H."/>
            <person name="Zhao H."/>
            <person name="Xu D."/>
            <person name="Zhang Y."/>
        </authorList>
    </citation>
    <scope>NUCLEOTIDE SEQUENCE [LARGE SCALE GENOMIC DNA]</scope>
    <source>
        <strain evidence="2">cv. Niubang</strain>
    </source>
</reference>
<dbReference type="EMBL" id="CM042059">
    <property type="protein sequence ID" value="KAI3681551.1"/>
    <property type="molecule type" value="Genomic_DNA"/>
</dbReference>
<keyword evidence="2" id="KW-1185">Reference proteome</keyword>
<protein>
    <submittedName>
        <fullName evidence="1">Uncharacterized protein</fullName>
    </submittedName>
</protein>
<evidence type="ECO:0000313" key="1">
    <source>
        <dbReference type="EMBL" id="KAI3681551.1"/>
    </source>
</evidence>
<organism evidence="1 2">
    <name type="scientific">Arctium lappa</name>
    <name type="common">Greater burdock</name>
    <name type="synonym">Lappa major</name>
    <dbReference type="NCBI Taxonomy" id="4217"/>
    <lineage>
        <taxon>Eukaryota</taxon>
        <taxon>Viridiplantae</taxon>
        <taxon>Streptophyta</taxon>
        <taxon>Embryophyta</taxon>
        <taxon>Tracheophyta</taxon>
        <taxon>Spermatophyta</taxon>
        <taxon>Magnoliopsida</taxon>
        <taxon>eudicotyledons</taxon>
        <taxon>Gunneridae</taxon>
        <taxon>Pentapetalae</taxon>
        <taxon>asterids</taxon>
        <taxon>campanulids</taxon>
        <taxon>Asterales</taxon>
        <taxon>Asteraceae</taxon>
        <taxon>Carduoideae</taxon>
        <taxon>Cardueae</taxon>
        <taxon>Arctiinae</taxon>
        <taxon>Arctium</taxon>
    </lineage>
</organism>
<gene>
    <name evidence="1" type="ORF">L6452_36350</name>
</gene>
<proteinExistence type="predicted"/>
<reference evidence="1 2" key="2">
    <citation type="journal article" date="2022" name="Mol. Ecol. Resour.">
        <title>The genomes of chicory, endive, great burdock and yacon provide insights into Asteraceae paleo-polyploidization history and plant inulin production.</title>
        <authorList>
            <person name="Fan W."/>
            <person name="Wang S."/>
            <person name="Wang H."/>
            <person name="Wang A."/>
            <person name="Jiang F."/>
            <person name="Liu H."/>
            <person name="Zhao H."/>
            <person name="Xu D."/>
            <person name="Zhang Y."/>
        </authorList>
    </citation>
    <scope>NUCLEOTIDE SEQUENCE [LARGE SCALE GENOMIC DNA]</scope>
    <source>
        <strain evidence="2">cv. Niubang</strain>
    </source>
</reference>
<evidence type="ECO:0000313" key="2">
    <source>
        <dbReference type="Proteomes" id="UP001055879"/>
    </source>
</evidence>